<reference evidence="14" key="1">
    <citation type="journal article" date="2018" name="Nat. Microbiol.">
        <title>Leveraging single-cell genomics to expand the fungal tree of life.</title>
        <authorList>
            <person name="Ahrendt S.R."/>
            <person name="Quandt C.A."/>
            <person name="Ciobanu D."/>
            <person name="Clum A."/>
            <person name="Salamov A."/>
            <person name="Andreopoulos B."/>
            <person name="Cheng J.F."/>
            <person name="Woyke T."/>
            <person name="Pelin A."/>
            <person name="Henrissat B."/>
            <person name="Reynolds N.K."/>
            <person name="Benny G.L."/>
            <person name="Smith M.E."/>
            <person name="James T.Y."/>
            <person name="Grigoriev I.V."/>
        </authorList>
    </citation>
    <scope>NUCLEOTIDE SEQUENCE [LARGE SCALE GENOMIC DNA]</scope>
    <source>
        <strain evidence="14">RSA 1356</strain>
    </source>
</reference>
<dbReference type="Proteomes" id="UP000271241">
    <property type="component" value="Unassembled WGS sequence"/>
</dbReference>
<dbReference type="PANTHER" id="PTHR16036:SF2">
    <property type="entry name" value="TRNA ENDONUCLEASE ANKZF1"/>
    <property type="match status" value="1"/>
</dbReference>
<evidence type="ECO:0000313" key="13">
    <source>
        <dbReference type="EMBL" id="RKP08224.1"/>
    </source>
</evidence>
<keyword evidence="5" id="KW-0677">Repeat</keyword>
<dbReference type="GO" id="GO:0036503">
    <property type="term" value="P:ERAD pathway"/>
    <property type="evidence" value="ECO:0007669"/>
    <property type="project" value="TreeGrafter"/>
</dbReference>
<dbReference type="STRING" id="78915.A0A4P9XQB1"/>
<dbReference type="PANTHER" id="PTHR16036">
    <property type="entry name" value="ANKYRIN REPEAT AND ZINC FINGER DOMAIN-CONTAINING PROTEIN 1"/>
    <property type="match status" value="1"/>
</dbReference>
<dbReference type="InterPro" id="IPR047139">
    <property type="entry name" value="ANKZ1/VMS1"/>
</dbReference>
<keyword evidence="3 10" id="KW-0963">Cytoplasm</keyword>
<dbReference type="AlphaFoldDB" id="A0A4P9XQB1"/>
<dbReference type="GO" id="GO:0004519">
    <property type="term" value="F:endonuclease activity"/>
    <property type="evidence" value="ECO:0007669"/>
    <property type="project" value="UniProtKB-KW"/>
</dbReference>
<evidence type="ECO:0000313" key="14">
    <source>
        <dbReference type="Proteomes" id="UP000271241"/>
    </source>
</evidence>
<keyword evidence="6 10" id="KW-0255">Endonuclease</keyword>
<organism evidence="13 14">
    <name type="scientific">Thamnocephalis sphaerospora</name>
    <dbReference type="NCBI Taxonomy" id="78915"/>
    <lineage>
        <taxon>Eukaryota</taxon>
        <taxon>Fungi</taxon>
        <taxon>Fungi incertae sedis</taxon>
        <taxon>Zoopagomycota</taxon>
        <taxon>Zoopagomycotina</taxon>
        <taxon>Zoopagomycetes</taxon>
        <taxon>Zoopagales</taxon>
        <taxon>Sigmoideomycetaceae</taxon>
        <taxon>Thamnocephalis</taxon>
    </lineage>
</organism>
<feature type="domain" description="VLRF1" evidence="12">
    <location>
        <begin position="240"/>
        <end position="407"/>
    </location>
</feature>
<dbReference type="EMBL" id="KZ992624">
    <property type="protein sequence ID" value="RKP08224.1"/>
    <property type="molecule type" value="Genomic_DNA"/>
</dbReference>
<keyword evidence="9" id="KW-0175">Coiled coil</keyword>
<evidence type="ECO:0000256" key="3">
    <source>
        <dbReference type="ARBA" id="ARBA00022490"/>
    </source>
</evidence>
<comment type="domain">
    <text evidence="10">The VLRF1 domain mediates binding to the 60S ribosomal subunit.</text>
</comment>
<evidence type="ECO:0000256" key="11">
    <source>
        <dbReference type="SAM" id="MobiDB-lite"/>
    </source>
</evidence>
<comment type="similarity">
    <text evidence="2 10">Belongs to the ANKZF1/VMS1 family.</text>
</comment>
<dbReference type="InterPro" id="IPR041175">
    <property type="entry name" value="VLRF1/Vms1"/>
</dbReference>
<evidence type="ECO:0000256" key="1">
    <source>
        <dbReference type="ARBA" id="ARBA00004496"/>
    </source>
</evidence>
<accession>A0A4P9XQB1</accession>
<keyword evidence="8" id="KW-0040">ANK repeat</keyword>
<gene>
    <name evidence="13" type="ORF">THASP1DRAFT_29972</name>
</gene>
<name>A0A4P9XQB1_9FUNG</name>
<keyword evidence="14" id="KW-1185">Reference proteome</keyword>
<evidence type="ECO:0000259" key="12">
    <source>
        <dbReference type="PROSITE" id="PS52044"/>
    </source>
</evidence>
<evidence type="ECO:0000256" key="2">
    <source>
        <dbReference type="ARBA" id="ARBA00009262"/>
    </source>
</evidence>
<feature type="region of interest" description="Disordered" evidence="11">
    <location>
        <begin position="58"/>
        <end position="78"/>
    </location>
</feature>
<evidence type="ECO:0000256" key="4">
    <source>
        <dbReference type="ARBA" id="ARBA00022722"/>
    </source>
</evidence>
<evidence type="ECO:0000256" key="5">
    <source>
        <dbReference type="ARBA" id="ARBA00022737"/>
    </source>
</evidence>
<evidence type="ECO:0000256" key="10">
    <source>
        <dbReference type="PROSITE-ProRule" id="PRU01389"/>
    </source>
</evidence>
<evidence type="ECO:0000256" key="7">
    <source>
        <dbReference type="ARBA" id="ARBA00022801"/>
    </source>
</evidence>
<comment type="subcellular location">
    <subcellularLocation>
        <location evidence="1">Cytoplasm</location>
    </subcellularLocation>
</comment>
<keyword evidence="4 10" id="KW-0540">Nuclease</keyword>
<evidence type="ECO:0000256" key="6">
    <source>
        <dbReference type="ARBA" id="ARBA00022759"/>
    </source>
</evidence>
<feature type="region of interest" description="Disordered" evidence="11">
    <location>
        <begin position="137"/>
        <end position="187"/>
    </location>
</feature>
<sequence>MAAATYVGLFLSESITNTEQKGGTPSQSTAAKAGIPLTLFNAPAEFLAGLSPWSCIKDAPSAQAEPPPKPADTSSANKSSRILLGSAGCATCGGLVFPDSGAQRAHFRLPYHVENVRRRAHSIGRPLTAEEYEAWTAGDWEESDGDTSYETCSEGNQTHDEDDDDESETIKPDAQENDAATEVSGSRSAGGPVFWMRHTDYPGYRIGLYKQVVLAKMQKRRNEPEAADSVLSQLLEARPRARYWTLLMYVAGYFAGVVMDAQKGTVVIHKAMHKYTVRKKRGFSQATHDRKTGGKASSAGAWLRRENQRSLDSTVSDLLRSWQQYLDASERIFVRVSIYHRSALYSADSPIRGGQWCVYDTRVYTMFNERVAGANALDDIRVRAIPFQTKRPKYGEALHAIEILSRFCVEPEPEN</sequence>
<evidence type="ECO:0000256" key="8">
    <source>
        <dbReference type="ARBA" id="ARBA00023043"/>
    </source>
</evidence>
<proteinExistence type="inferred from homology"/>
<evidence type="ECO:0000256" key="9">
    <source>
        <dbReference type="ARBA" id="ARBA00023054"/>
    </source>
</evidence>
<dbReference type="Pfam" id="PF18826">
    <property type="entry name" value="bVLRF1"/>
    <property type="match status" value="1"/>
</dbReference>
<dbReference type="PROSITE" id="PS52044">
    <property type="entry name" value="VLRF1"/>
    <property type="match status" value="1"/>
</dbReference>
<dbReference type="OrthoDB" id="429841at2759"/>
<feature type="active site" evidence="10">
    <location>
        <position position="285"/>
    </location>
</feature>
<keyword evidence="7 10" id="KW-0378">Hydrolase</keyword>
<protein>
    <recommendedName>
        <fullName evidence="12">VLRF1 domain-containing protein</fullName>
    </recommendedName>
</protein>
<dbReference type="GO" id="GO:0016787">
    <property type="term" value="F:hydrolase activity"/>
    <property type="evidence" value="ECO:0007669"/>
    <property type="project" value="UniProtKB-KW"/>
</dbReference>
<dbReference type="GO" id="GO:0005737">
    <property type="term" value="C:cytoplasm"/>
    <property type="evidence" value="ECO:0007669"/>
    <property type="project" value="UniProtKB-SubCell"/>
</dbReference>